<feature type="transmembrane region" description="Helical" evidence="5">
    <location>
        <begin position="207"/>
        <end position="226"/>
    </location>
</feature>
<keyword evidence="5" id="KW-0472">Membrane</keyword>
<dbReference type="InterPro" id="IPR022143">
    <property type="entry name" value="DUF3675"/>
</dbReference>
<accession>A0A452YSY4</accession>
<dbReference type="Proteomes" id="UP000015105">
    <property type="component" value="Chromosome 1D"/>
</dbReference>
<dbReference type="InterPro" id="IPR033275">
    <property type="entry name" value="MARCH-like"/>
</dbReference>
<keyword evidence="1" id="KW-0479">Metal-binding</keyword>
<evidence type="ECO:0000256" key="4">
    <source>
        <dbReference type="SAM" id="MobiDB-lite"/>
    </source>
</evidence>
<dbReference type="GO" id="GO:0016567">
    <property type="term" value="P:protein ubiquitination"/>
    <property type="evidence" value="ECO:0007669"/>
    <property type="project" value="TreeGrafter"/>
</dbReference>
<dbReference type="CDD" id="cd16495">
    <property type="entry name" value="RING_CH-C4HC3_MARCH"/>
    <property type="match status" value="1"/>
</dbReference>
<keyword evidence="5" id="KW-0812">Transmembrane</keyword>
<name>A0A452YSY4_AEGTS</name>
<evidence type="ECO:0000313" key="7">
    <source>
        <dbReference type="EnsemblPlants" id="AET1Gv20525400.2"/>
    </source>
</evidence>
<sequence length="299" mass="33223">DFRGPFRFLLLASSYLFNATFVPKKPYSMPSPFREGERSRGAAANSRPRRQPEPEPERKAGIREIGGRRMMERQGEAWCSCSPRQCRICHEEEGDDGCATAMESPCGCSGSLKYAHRGCVQRWCDEKGSTVCEICLQNYEPGYTVAPKKTQVAHVAVTIRGSLEVPRQDYEAPEDAPLIGLDAAAGDPAYAECASAAGRSAAWCRSVTVTFTVVLLLRHLIALVTVGAANQYAFSLLTIYLLRASGILLPFYVLMRLISAVQHGQMQYRLQMLQEQRRNASRMHRVPGQGRQQHVILVV</sequence>
<feature type="region of interest" description="Disordered" evidence="4">
    <location>
        <begin position="28"/>
        <end position="63"/>
    </location>
</feature>
<dbReference type="SUPFAM" id="SSF57850">
    <property type="entry name" value="RING/U-box"/>
    <property type="match status" value="1"/>
</dbReference>
<keyword evidence="3" id="KW-0862">Zinc</keyword>
<dbReference type="GO" id="GO:0008270">
    <property type="term" value="F:zinc ion binding"/>
    <property type="evidence" value="ECO:0007669"/>
    <property type="project" value="UniProtKB-KW"/>
</dbReference>
<evidence type="ECO:0000313" key="8">
    <source>
        <dbReference type="Proteomes" id="UP000015105"/>
    </source>
</evidence>
<keyword evidence="5" id="KW-1133">Transmembrane helix</keyword>
<dbReference type="Pfam" id="PF12428">
    <property type="entry name" value="DUF3675"/>
    <property type="match status" value="1"/>
</dbReference>
<keyword evidence="8" id="KW-1185">Reference proteome</keyword>
<reference evidence="7" key="4">
    <citation type="submission" date="2019-03" db="UniProtKB">
        <authorList>
            <consortium name="EnsemblPlants"/>
        </authorList>
    </citation>
    <scope>IDENTIFICATION</scope>
</reference>
<feature type="compositionally biased region" description="Basic and acidic residues" evidence="4">
    <location>
        <begin position="50"/>
        <end position="63"/>
    </location>
</feature>
<dbReference type="InterPro" id="IPR011016">
    <property type="entry name" value="Znf_RING-CH"/>
</dbReference>
<keyword evidence="2" id="KW-0863">Zinc-finger</keyword>
<feature type="transmembrane region" description="Helical" evidence="5">
    <location>
        <begin position="232"/>
        <end position="254"/>
    </location>
</feature>
<evidence type="ECO:0000256" key="5">
    <source>
        <dbReference type="SAM" id="Phobius"/>
    </source>
</evidence>
<dbReference type="Pfam" id="PF12906">
    <property type="entry name" value="RINGv"/>
    <property type="match status" value="1"/>
</dbReference>
<dbReference type="Gene3D" id="3.30.40.10">
    <property type="entry name" value="Zinc/RING finger domain, C3HC4 (zinc finger)"/>
    <property type="match status" value="1"/>
</dbReference>
<organism evidence="7 8">
    <name type="scientific">Aegilops tauschii subsp. strangulata</name>
    <name type="common">Goatgrass</name>
    <dbReference type="NCBI Taxonomy" id="200361"/>
    <lineage>
        <taxon>Eukaryota</taxon>
        <taxon>Viridiplantae</taxon>
        <taxon>Streptophyta</taxon>
        <taxon>Embryophyta</taxon>
        <taxon>Tracheophyta</taxon>
        <taxon>Spermatophyta</taxon>
        <taxon>Magnoliopsida</taxon>
        <taxon>Liliopsida</taxon>
        <taxon>Poales</taxon>
        <taxon>Poaceae</taxon>
        <taxon>BOP clade</taxon>
        <taxon>Pooideae</taxon>
        <taxon>Triticodae</taxon>
        <taxon>Triticeae</taxon>
        <taxon>Triticinae</taxon>
        <taxon>Aegilops</taxon>
    </lineage>
</organism>
<evidence type="ECO:0000256" key="2">
    <source>
        <dbReference type="ARBA" id="ARBA00022771"/>
    </source>
</evidence>
<dbReference type="InterPro" id="IPR013083">
    <property type="entry name" value="Znf_RING/FYVE/PHD"/>
</dbReference>
<evidence type="ECO:0000256" key="1">
    <source>
        <dbReference type="ARBA" id="ARBA00022723"/>
    </source>
</evidence>
<dbReference type="PANTHER" id="PTHR23012:SF180">
    <property type="entry name" value="RING_FYVE_PHD ZINC FINGER SUPERFAMILY PROTEIN"/>
    <property type="match status" value="1"/>
</dbReference>
<proteinExistence type="predicted"/>
<reference evidence="7" key="5">
    <citation type="journal article" date="2021" name="G3 (Bethesda)">
        <title>Aegilops tauschii genome assembly Aet v5.0 features greater sequence contiguity and improved annotation.</title>
        <authorList>
            <person name="Wang L."/>
            <person name="Zhu T."/>
            <person name="Rodriguez J.C."/>
            <person name="Deal K.R."/>
            <person name="Dubcovsky J."/>
            <person name="McGuire P.E."/>
            <person name="Lux T."/>
            <person name="Spannagl M."/>
            <person name="Mayer K.F.X."/>
            <person name="Baldrich P."/>
            <person name="Meyers B.C."/>
            <person name="Huo N."/>
            <person name="Gu Y.Q."/>
            <person name="Zhou H."/>
            <person name="Devos K.M."/>
            <person name="Bennetzen J.L."/>
            <person name="Unver T."/>
            <person name="Budak H."/>
            <person name="Gulick P.J."/>
            <person name="Galiba G."/>
            <person name="Kalapos B."/>
            <person name="Nelson D.R."/>
            <person name="Li P."/>
            <person name="You F.M."/>
            <person name="Luo M.C."/>
            <person name="Dvorak J."/>
        </authorList>
    </citation>
    <scope>NUCLEOTIDE SEQUENCE [LARGE SCALE GENOMIC DNA]</scope>
    <source>
        <strain evidence="7">cv. AL8/78</strain>
    </source>
</reference>
<dbReference type="FunFam" id="3.30.40.10:FF:000318">
    <property type="entry name" value="E3 ubiquitin-protein ligase MARCH4"/>
    <property type="match status" value="1"/>
</dbReference>
<reference evidence="7" key="3">
    <citation type="journal article" date="2017" name="Nature">
        <title>Genome sequence of the progenitor of the wheat D genome Aegilops tauschii.</title>
        <authorList>
            <person name="Luo M.C."/>
            <person name="Gu Y.Q."/>
            <person name="Puiu D."/>
            <person name="Wang H."/>
            <person name="Twardziok S.O."/>
            <person name="Deal K.R."/>
            <person name="Huo N."/>
            <person name="Zhu T."/>
            <person name="Wang L."/>
            <person name="Wang Y."/>
            <person name="McGuire P.E."/>
            <person name="Liu S."/>
            <person name="Long H."/>
            <person name="Ramasamy R.K."/>
            <person name="Rodriguez J.C."/>
            <person name="Van S.L."/>
            <person name="Yuan L."/>
            <person name="Wang Z."/>
            <person name="Xia Z."/>
            <person name="Xiao L."/>
            <person name="Anderson O.D."/>
            <person name="Ouyang S."/>
            <person name="Liang Y."/>
            <person name="Zimin A.V."/>
            <person name="Pertea G."/>
            <person name="Qi P."/>
            <person name="Bennetzen J.L."/>
            <person name="Dai X."/>
            <person name="Dawson M.W."/>
            <person name="Muller H.G."/>
            <person name="Kugler K."/>
            <person name="Rivarola-Duarte L."/>
            <person name="Spannagl M."/>
            <person name="Mayer K.F.X."/>
            <person name="Lu F.H."/>
            <person name="Bevan M.W."/>
            <person name="Leroy P."/>
            <person name="Li P."/>
            <person name="You F.M."/>
            <person name="Sun Q."/>
            <person name="Liu Z."/>
            <person name="Lyons E."/>
            <person name="Wicker T."/>
            <person name="Salzberg S.L."/>
            <person name="Devos K.M."/>
            <person name="Dvorak J."/>
        </authorList>
    </citation>
    <scope>NUCLEOTIDE SEQUENCE [LARGE SCALE GENOMIC DNA]</scope>
    <source>
        <strain evidence="7">cv. AL8/78</strain>
    </source>
</reference>
<dbReference type="STRING" id="200361.A0A452YSY4"/>
<dbReference type="GO" id="GO:0016020">
    <property type="term" value="C:membrane"/>
    <property type="evidence" value="ECO:0007669"/>
    <property type="project" value="TreeGrafter"/>
</dbReference>
<dbReference type="PROSITE" id="PS51292">
    <property type="entry name" value="ZF_RING_CH"/>
    <property type="match status" value="1"/>
</dbReference>
<reference evidence="8" key="2">
    <citation type="journal article" date="2017" name="Nat. Plants">
        <title>The Aegilops tauschii genome reveals multiple impacts of transposons.</title>
        <authorList>
            <person name="Zhao G."/>
            <person name="Zou C."/>
            <person name="Li K."/>
            <person name="Wang K."/>
            <person name="Li T."/>
            <person name="Gao L."/>
            <person name="Zhang X."/>
            <person name="Wang H."/>
            <person name="Yang Z."/>
            <person name="Liu X."/>
            <person name="Jiang W."/>
            <person name="Mao L."/>
            <person name="Kong X."/>
            <person name="Jiao Y."/>
            <person name="Jia J."/>
        </authorList>
    </citation>
    <scope>NUCLEOTIDE SEQUENCE [LARGE SCALE GENOMIC DNA]</scope>
    <source>
        <strain evidence="8">cv. AL8/78</strain>
    </source>
</reference>
<evidence type="ECO:0000259" key="6">
    <source>
        <dbReference type="PROSITE" id="PS51292"/>
    </source>
</evidence>
<protein>
    <recommendedName>
        <fullName evidence="6">RING-CH-type domain-containing protein</fullName>
    </recommendedName>
</protein>
<dbReference type="AlphaFoldDB" id="A0A452YSY4"/>
<evidence type="ECO:0000256" key="3">
    <source>
        <dbReference type="ARBA" id="ARBA00022833"/>
    </source>
</evidence>
<dbReference type="SMART" id="SM00744">
    <property type="entry name" value="RINGv"/>
    <property type="match status" value="1"/>
</dbReference>
<feature type="domain" description="RING-CH-type" evidence="6">
    <location>
        <begin position="78"/>
        <end position="142"/>
    </location>
</feature>
<reference evidence="8" key="1">
    <citation type="journal article" date="2014" name="Science">
        <title>Ancient hybridizations among the ancestral genomes of bread wheat.</title>
        <authorList>
            <consortium name="International Wheat Genome Sequencing Consortium,"/>
            <person name="Marcussen T."/>
            <person name="Sandve S.R."/>
            <person name="Heier L."/>
            <person name="Spannagl M."/>
            <person name="Pfeifer M."/>
            <person name="Jakobsen K.S."/>
            <person name="Wulff B.B."/>
            <person name="Steuernagel B."/>
            <person name="Mayer K.F."/>
            <person name="Olsen O.A."/>
        </authorList>
    </citation>
    <scope>NUCLEOTIDE SEQUENCE [LARGE SCALE GENOMIC DNA]</scope>
    <source>
        <strain evidence="8">cv. AL8/78</strain>
    </source>
</reference>
<dbReference type="GO" id="GO:0004842">
    <property type="term" value="F:ubiquitin-protein transferase activity"/>
    <property type="evidence" value="ECO:0007669"/>
    <property type="project" value="TreeGrafter"/>
</dbReference>
<dbReference type="Gramene" id="AET1Gv20525400.2">
    <property type="protein sequence ID" value="AET1Gv20525400.2"/>
    <property type="gene ID" value="AET1Gv20525400"/>
</dbReference>
<dbReference type="PANTHER" id="PTHR23012">
    <property type="entry name" value="RING/FYVE/PHD ZINC FINGER DOMAIN-CONTAINING"/>
    <property type="match status" value="1"/>
</dbReference>
<dbReference type="EnsemblPlants" id="AET1Gv20525400.2">
    <property type="protein sequence ID" value="AET1Gv20525400.2"/>
    <property type="gene ID" value="AET1Gv20525400"/>
</dbReference>